<dbReference type="InterPro" id="IPR016040">
    <property type="entry name" value="NAD(P)-bd_dom"/>
</dbReference>
<name>A0ABY5YTF9_9MICC</name>
<dbReference type="InterPro" id="IPR052718">
    <property type="entry name" value="NmrA-type_oxidoreductase"/>
</dbReference>
<accession>A0ABY5YTF9</accession>
<dbReference type="Gene3D" id="3.40.50.720">
    <property type="entry name" value="NAD(P)-binding Rossmann-like Domain"/>
    <property type="match status" value="1"/>
</dbReference>
<organism evidence="2 3">
    <name type="scientific">Arthrobacter zhaoxinii</name>
    <dbReference type="NCBI Taxonomy" id="2964616"/>
    <lineage>
        <taxon>Bacteria</taxon>
        <taxon>Bacillati</taxon>
        <taxon>Actinomycetota</taxon>
        <taxon>Actinomycetes</taxon>
        <taxon>Micrococcales</taxon>
        <taxon>Micrococcaceae</taxon>
        <taxon>Arthrobacter</taxon>
    </lineage>
</organism>
<evidence type="ECO:0000313" key="2">
    <source>
        <dbReference type="EMBL" id="UWX98407.1"/>
    </source>
</evidence>
<dbReference type="EMBL" id="CP104275">
    <property type="protein sequence ID" value="UWX98407.1"/>
    <property type="molecule type" value="Genomic_DNA"/>
</dbReference>
<dbReference type="Proteomes" id="UP001059859">
    <property type="component" value="Chromosome"/>
</dbReference>
<dbReference type="Pfam" id="PF13460">
    <property type="entry name" value="NAD_binding_10"/>
    <property type="match status" value="1"/>
</dbReference>
<dbReference type="RefSeq" id="WP_260653494.1">
    <property type="nucleotide sequence ID" value="NZ_CP104275.1"/>
</dbReference>
<sequence length="285" mass="30071">MSIAIFGATGQLGGLTIDSLIGRGTAPGNILALGRNRDRLSELADRGLRTAQVDLNVATTAAGVLDGVEKVLLISMSEPGRRVPQHATAVEAAQDAGVRHLVYTSVLDAPTSVLALAPDHRATEELITASGIPSTFLRHGWYTENHRQEFDAARRTGVVANSVGSGRIASAPRRDYAEAAAVVLSTPGHEGTAYELSGDTAWTYWEFAAAAQEVLGTPVRYEVLTPAEEQKQLIGLGLDEGTAGFLGTLNANMHDGALAPAPGELSKLIGRPTEPLIDTMRSWID</sequence>
<dbReference type="PANTHER" id="PTHR47129">
    <property type="entry name" value="QUINONE OXIDOREDUCTASE 2"/>
    <property type="match status" value="1"/>
</dbReference>
<protein>
    <submittedName>
        <fullName evidence="2">SDR family oxidoreductase</fullName>
    </submittedName>
</protein>
<dbReference type="InterPro" id="IPR036291">
    <property type="entry name" value="NAD(P)-bd_dom_sf"/>
</dbReference>
<reference evidence="2" key="1">
    <citation type="submission" date="2022-09" db="EMBL/GenBank/DDBJ databases">
        <title>Novel species in genus Arthrobacter.</title>
        <authorList>
            <person name="Liu Y."/>
        </authorList>
    </citation>
    <scope>NUCLEOTIDE SEQUENCE</scope>
    <source>
        <strain evidence="2">Zg-Y815</strain>
    </source>
</reference>
<dbReference type="Gene3D" id="3.90.25.10">
    <property type="entry name" value="UDP-galactose 4-epimerase, domain 1"/>
    <property type="match status" value="1"/>
</dbReference>
<keyword evidence="3" id="KW-1185">Reference proteome</keyword>
<proteinExistence type="predicted"/>
<feature type="domain" description="NAD(P)-binding" evidence="1">
    <location>
        <begin position="7"/>
        <end position="186"/>
    </location>
</feature>
<dbReference type="CDD" id="cd05269">
    <property type="entry name" value="TMR_SDR_a"/>
    <property type="match status" value="1"/>
</dbReference>
<evidence type="ECO:0000259" key="1">
    <source>
        <dbReference type="Pfam" id="PF13460"/>
    </source>
</evidence>
<dbReference type="SUPFAM" id="SSF51735">
    <property type="entry name" value="NAD(P)-binding Rossmann-fold domains"/>
    <property type="match status" value="1"/>
</dbReference>
<dbReference type="PANTHER" id="PTHR47129:SF1">
    <property type="entry name" value="NMRA-LIKE DOMAIN-CONTAINING PROTEIN"/>
    <property type="match status" value="1"/>
</dbReference>
<gene>
    <name evidence="2" type="ORF">N2K95_07080</name>
</gene>
<evidence type="ECO:0000313" key="3">
    <source>
        <dbReference type="Proteomes" id="UP001059859"/>
    </source>
</evidence>